<evidence type="ECO:0000313" key="2">
    <source>
        <dbReference type="Proteomes" id="UP001320706"/>
    </source>
</evidence>
<evidence type="ECO:0000313" key="1">
    <source>
        <dbReference type="EMBL" id="KAK8194206.1"/>
    </source>
</evidence>
<dbReference type="Proteomes" id="UP001320706">
    <property type="component" value="Unassembled WGS sequence"/>
</dbReference>
<reference evidence="1" key="1">
    <citation type="submission" date="2024-02" db="EMBL/GenBank/DDBJ databases">
        <title>Metagenome Assembled Genome of Zalaria obscura JY119.</title>
        <authorList>
            <person name="Vighnesh L."/>
            <person name="Jagadeeshwari U."/>
            <person name="Venkata Ramana C."/>
            <person name="Sasikala C."/>
        </authorList>
    </citation>
    <scope>NUCLEOTIDE SEQUENCE</scope>
    <source>
        <strain evidence="1">JY119</strain>
    </source>
</reference>
<comment type="caution">
    <text evidence="1">The sequence shown here is derived from an EMBL/GenBank/DDBJ whole genome shotgun (WGS) entry which is preliminary data.</text>
</comment>
<name>A0ACC3S3Q3_9PEZI</name>
<keyword evidence="2" id="KW-1185">Reference proteome</keyword>
<dbReference type="EMBL" id="JAMKPW020000043">
    <property type="protein sequence ID" value="KAK8194206.1"/>
    <property type="molecule type" value="Genomic_DNA"/>
</dbReference>
<proteinExistence type="predicted"/>
<organism evidence="1 2">
    <name type="scientific">Zalaria obscura</name>
    <dbReference type="NCBI Taxonomy" id="2024903"/>
    <lineage>
        <taxon>Eukaryota</taxon>
        <taxon>Fungi</taxon>
        <taxon>Dikarya</taxon>
        <taxon>Ascomycota</taxon>
        <taxon>Pezizomycotina</taxon>
        <taxon>Dothideomycetes</taxon>
        <taxon>Dothideomycetidae</taxon>
        <taxon>Dothideales</taxon>
        <taxon>Zalariaceae</taxon>
        <taxon>Zalaria</taxon>
    </lineage>
</organism>
<accession>A0ACC3S3Q3</accession>
<gene>
    <name evidence="1" type="ORF">M8818_007394</name>
</gene>
<protein>
    <submittedName>
        <fullName evidence="1">Uncharacterized protein</fullName>
    </submittedName>
</protein>
<sequence>MPETIILGAGIIGLSTAYYLTHSPSSTSSPNTTSDPHTIHLLDASPTLFASASGYAGGFLAADWFSPPAAPLGALSFALHAQLAAAHAGRESWGYSASTCASVALGTQGGGSGERGDDWLRTGGSRGAGKGGVGGEVEVEGPAWLSPKGGYEVIGEEGTTAQVDPGRLCGWLLERCREKGVRVEFPARAVGVVRDGEGVMMGVRVRYGDGDREEGGREEVLRCDRLLIAAGAWSPRVFRTLFPEAKVKIPIEQLAGHSIVVRSPYLKEEEEKGCHAIFSTSSAGFSPEVFSRVGGDIYVAGLNDSSLALPDKATEANISDDSIEQLKKVARDMLVREGVDEAEAKELEVVREGLCFRPVTRKGTPILTQIADGKLGGIKTKIEGGVFLAAGHGPWGISLSLGTGKVMAEMMERQPTSADVSGLGL</sequence>